<feature type="region of interest" description="Disordered" evidence="1">
    <location>
        <begin position="432"/>
        <end position="517"/>
    </location>
</feature>
<proteinExistence type="predicted"/>
<feature type="compositionally biased region" description="Acidic residues" evidence="1">
    <location>
        <begin position="480"/>
        <end position="512"/>
    </location>
</feature>
<feature type="region of interest" description="Disordered" evidence="1">
    <location>
        <begin position="219"/>
        <end position="241"/>
    </location>
</feature>
<feature type="region of interest" description="Disordered" evidence="1">
    <location>
        <begin position="940"/>
        <end position="962"/>
    </location>
</feature>
<feature type="compositionally biased region" description="Polar residues" evidence="1">
    <location>
        <begin position="458"/>
        <end position="467"/>
    </location>
</feature>
<sequence>MHSAIPVPSGAKEMFDRDIKGRLQRDLEEAKKQVERVIARGLGFRRADDWIMEEPALRMSGEATGGAAGSVILSPRIWICCSKRYRRQVKKALSHPFHNWAQNTEFGTIMVGDSAKLLARSEAITESSLGAGDMPSGSGIELSPGLSLHLEIEHVEPNIPISGLFCRATAMCDGVIISQKLSTIGGVIEVDGHQFGITTAHGMLDGVRDQLYQHIHPNQQGENLVDQGEYSDDESDSSSEGYNCYATYRRMPPAAGPKPRNISKWTPVGIGSVANFLGLKLVSSRMGDASNTKVCIDNALKSDFALLELGDARKTRTNGYNEDPGRPGAIGSVTAAAETNGLSSGPVKIVLGPRLVVSGTLLADGGCLNVLDVAMQTRIIDLDSPLAPGSSGAWVVRDNHLLGMILAGYESEPKAHMMPAHQLFSDIQDSIPQQQRRVSIAQPPEPENRTKSHAPESGCNTAKSGTMSAGVGIDSQSSDSDQESFSESDILDDDDGNNDNDDFGWSDNGGEFDDVHDIDRNNEEHCVRRFMRGLGHDKFQHSEAIEAVTSFCENLNMSNDREDQAPLYIAIVKSMSGVGASTRERFNSHIRRDSDLFGEIWDDRPDIERRMIYLPNLDASGIKVLASTASWQQREAVIGLFYRHLNPRASIDVTVTSRGFTCFTLDFHMPYYALRNHGMMKDHRQKPNGEPLRISSALDCLQGSSSSMPGKTWYLHQAQTSIVLTGISDRVWTAYGVTDTYYDPKSTDSVEWYGRKWKKSRDHVLRDPVSDNPSEPWLDRGPREYFLAAVNARLMKITLEWDRIVREMELIIEKRDRIPRWPEDREKAWRIKAEFSEWTQQILGMFEKLIPCLSEAIQIWVEFQRLDIGYFTNGGDDSDPSIAPSRQLHLTSIDKQFFRNKRALVALLAQKGRLERLDRAAMSPYSQSWLWRGELATGIESSPQRPDASTDLHPSSFAGDRG</sequence>
<protein>
    <submittedName>
        <fullName evidence="2">Uncharacterized protein</fullName>
    </submittedName>
</protein>
<evidence type="ECO:0000313" key="3">
    <source>
        <dbReference type="Proteomes" id="UP001275084"/>
    </source>
</evidence>
<evidence type="ECO:0000313" key="2">
    <source>
        <dbReference type="EMBL" id="KAK3339869.1"/>
    </source>
</evidence>
<dbReference type="AlphaFoldDB" id="A0AAJ0M7N7"/>
<name>A0AAJ0M7N7_9PEZI</name>
<evidence type="ECO:0000256" key="1">
    <source>
        <dbReference type="SAM" id="MobiDB-lite"/>
    </source>
</evidence>
<dbReference type="EMBL" id="JAUIQD010000009">
    <property type="protein sequence ID" value="KAK3339869.1"/>
    <property type="molecule type" value="Genomic_DNA"/>
</dbReference>
<gene>
    <name evidence="2" type="ORF">B0T25DRAFT_523546</name>
</gene>
<comment type="caution">
    <text evidence="2">The sequence shown here is derived from an EMBL/GenBank/DDBJ whole genome shotgun (WGS) entry which is preliminary data.</text>
</comment>
<reference evidence="2" key="1">
    <citation type="journal article" date="2023" name="Mol. Phylogenet. Evol.">
        <title>Genome-scale phylogeny and comparative genomics of the fungal order Sordariales.</title>
        <authorList>
            <person name="Hensen N."/>
            <person name="Bonometti L."/>
            <person name="Westerberg I."/>
            <person name="Brannstrom I.O."/>
            <person name="Guillou S."/>
            <person name="Cros-Aarteil S."/>
            <person name="Calhoun S."/>
            <person name="Haridas S."/>
            <person name="Kuo A."/>
            <person name="Mondo S."/>
            <person name="Pangilinan J."/>
            <person name="Riley R."/>
            <person name="LaButti K."/>
            <person name="Andreopoulos B."/>
            <person name="Lipzen A."/>
            <person name="Chen C."/>
            <person name="Yan M."/>
            <person name="Daum C."/>
            <person name="Ng V."/>
            <person name="Clum A."/>
            <person name="Steindorff A."/>
            <person name="Ohm R.A."/>
            <person name="Martin F."/>
            <person name="Silar P."/>
            <person name="Natvig D.O."/>
            <person name="Lalanne C."/>
            <person name="Gautier V."/>
            <person name="Ament-Velasquez S.L."/>
            <person name="Kruys A."/>
            <person name="Hutchinson M.I."/>
            <person name="Powell A.J."/>
            <person name="Barry K."/>
            <person name="Miller A.N."/>
            <person name="Grigoriev I.V."/>
            <person name="Debuchy R."/>
            <person name="Gladieux P."/>
            <person name="Hiltunen Thoren M."/>
            <person name="Johannesson H."/>
        </authorList>
    </citation>
    <scope>NUCLEOTIDE SEQUENCE</scope>
    <source>
        <strain evidence="2">CBS 955.72</strain>
    </source>
</reference>
<accession>A0AAJ0M7N7</accession>
<dbReference type="Proteomes" id="UP001275084">
    <property type="component" value="Unassembled WGS sequence"/>
</dbReference>
<reference evidence="2" key="2">
    <citation type="submission" date="2023-06" db="EMBL/GenBank/DDBJ databases">
        <authorList>
            <consortium name="Lawrence Berkeley National Laboratory"/>
            <person name="Haridas S."/>
            <person name="Hensen N."/>
            <person name="Bonometti L."/>
            <person name="Westerberg I."/>
            <person name="Brannstrom I.O."/>
            <person name="Guillou S."/>
            <person name="Cros-Aarteil S."/>
            <person name="Calhoun S."/>
            <person name="Kuo A."/>
            <person name="Mondo S."/>
            <person name="Pangilinan J."/>
            <person name="Riley R."/>
            <person name="Labutti K."/>
            <person name="Andreopoulos B."/>
            <person name="Lipzen A."/>
            <person name="Chen C."/>
            <person name="Yanf M."/>
            <person name="Daum C."/>
            <person name="Ng V."/>
            <person name="Clum A."/>
            <person name="Steindorff A."/>
            <person name="Ohm R."/>
            <person name="Martin F."/>
            <person name="Silar P."/>
            <person name="Natvig D."/>
            <person name="Lalanne C."/>
            <person name="Gautier V."/>
            <person name="Ament-Velasquez S.L."/>
            <person name="Kruys A."/>
            <person name="Hutchinson M.I."/>
            <person name="Powell A.J."/>
            <person name="Barry K."/>
            <person name="Miller A.N."/>
            <person name="Grigoriev I.V."/>
            <person name="Debuchy R."/>
            <person name="Gladieux P."/>
            <person name="Thoren M.H."/>
            <person name="Johannesson H."/>
        </authorList>
    </citation>
    <scope>NUCLEOTIDE SEQUENCE</scope>
    <source>
        <strain evidence="2">CBS 955.72</strain>
    </source>
</reference>
<keyword evidence="3" id="KW-1185">Reference proteome</keyword>
<organism evidence="2 3">
    <name type="scientific">Lasiosphaeria hispida</name>
    <dbReference type="NCBI Taxonomy" id="260671"/>
    <lineage>
        <taxon>Eukaryota</taxon>
        <taxon>Fungi</taxon>
        <taxon>Dikarya</taxon>
        <taxon>Ascomycota</taxon>
        <taxon>Pezizomycotina</taxon>
        <taxon>Sordariomycetes</taxon>
        <taxon>Sordariomycetidae</taxon>
        <taxon>Sordariales</taxon>
        <taxon>Lasiosphaeriaceae</taxon>
        <taxon>Lasiosphaeria</taxon>
    </lineage>
</organism>